<dbReference type="EMBL" id="FQVX01000003">
    <property type="protein sequence ID" value="SHG79046.1"/>
    <property type="molecule type" value="Genomic_DNA"/>
</dbReference>
<dbReference type="Gene3D" id="3.30.1310.20">
    <property type="entry name" value="PRTase-like"/>
    <property type="match status" value="1"/>
</dbReference>
<evidence type="ECO:0000313" key="3">
    <source>
        <dbReference type="Proteomes" id="UP000184471"/>
    </source>
</evidence>
<sequence length="224" mass="22723">MGPPPFADRRDAGRHLAARLTDPATAPAVPLDAGALVLGLPRGGVLVAAEVAAALGAELDVVAVRKLGLPWRPELAVGAVAAVGETVESVAVEEVLARVEVDEAAAADVRRAELAELHRRRAAYRGDRPPPDPAGRTVVLVDDGLATGASMRAALAAVRRTGPAAVVVAVPVAAPGVTLDADAVVCLLAPRPFGAVGRWYDDFGQTGDDEVVAALASAARRGPA</sequence>
<name>A0A1M5MP73_9ACTN</name>
<dbReference type="GO" id="GO:0016757">
    <property type="term" value="F:glycosyltransferase activity"/>
    <property type="evidence" value="ECO:0007669"/>
    <property type="project" value="UniProtKB-KW"/>
</dbReference>
<dbReference type="SUPFAM" id="SSF53271">
    <property type="entry name" value="PRTase-like"/>
    <property type="match status" value="1"/>
</dbReference>
<keyword evidence="2" id="KW-0808">Transferase</keyword>
<dbReference type="InterPro" id="IPR000836">
    <property type="entry name" value="PRTase_dom"/>
</dbReference>
<accession>A0A1M5MP73</accession>
<dbReference type="STRING" id="1070870.SAMN05444351_3235"/>
<dbReference type="Proteomes" id="UP000184471">
    <property type="component" value="Unassembled WGS sequence"/>
</dbReference>
<keyword evidence="3" id="KW-1185">Reference proteome</keyword>
<dbReference type="AlphaFoldDB" id="A0A1M5MP73"/>
<evidence type="ECO:0000259" key="1">
    <source>
        <dbReference type="Pfam" id="PF00156"/>
    </source>
</evidence>
<evidence type="ECO:0000313" key="2">
    <source>
        <dbReference type="EMBL" id="SHG79046.1"/>
    </source>
</evidence>
<dbReference type="Gene3D" id="3.40.50.2020">
    <property type="match status" value="1"/>
</dbReference>
<protein>
    <submittedName>
        <fullName evidence="2">Predicted phosphoribosyltransferase</fullName>
    </submittedName>
</protein>
<dbReference type="RefSeq" id="WP_073421283.1">
    <property type="nucleotide sequence ID" value="NZ_FQVX01000003.1"/>
</dbReference>
<feature type="domain" description="Phosphoribosyltransferase" evidence="1">
    <location>
        <begin position="36"/>
        <end position="183"/>
    </location>
</feature>
<keyword evidence="2" id="KW-0328">Glycosyltransferase</keyword>
<dbReference type="CDD" id="cd06223">
    <property type="entry name" value="PRTases_typeI"/>
    <property type="match status" value="1"/>
</dbReference>
<dbReference type="OrthoDB" id="9810066at2"/>
<organism evidence="2 3">
    <name type="scientific">Geodermatophilus nigrescens</name>
    <dbReference type="NCBI Taxonomy" id="1070870"/>
    <lineage>
        <taxon>Bacteria</taxon>
        <taxon>Bacillati</taxon>
        <taxon>Actinomycetota</taxon>
        <taxon>Actinomycetes</taxon>
        <taxon>Geodermatophilales</taxon>
        <taxon>Geodermatophilaceae</taxon>
        <taxon>Geodermatophilus</taxon>
    </lineage>
</organism>
<dbReference type="Pfam" id="PF00156">
    <property type="entry name" value="Pribosyltran"/>
    <property type="match status" value="1"/>
</dbReference>
<reference evidence="2 3" key="1">
    <citation type="submission" date="2016-11" db="EMBL/GenBank/DDBJ databases">
        <authorList>
            <person name="Jaros S."/>
            <person name="Januszkiewicz K."/>
            <person name="Wedrychowicz H."/>
        </authorList>
    </citation>
    <scope>NUCLEOTIDE SEQUENCE [LARGE SCALE GENOMIC DNA]</scope>
    <source>
        <strain evidence="2 3">DSM 45408</strain>
    </source>
</reference>
<proteinExistence type="predicted"/>
<dbReference type="InterPro" id="IPR029057">
    <property type="entry name" value="PRTase-like"/>
</dbReference>
<gene>
    <name evidence="2" type="ORF">SAMN05444351_3235</name>
</gene>